<evidence type="ECO:0000313" key="1">
    <source>
        <dbReference type="EMBL" id="RNA06753.1"/>
    </source>
</evidence>
<sequence>MIIVRKFLLLLIFISIIVYIVLPSSSKLNNSEINSSKKECRCSENSDNLDSKNTDLLYKESSLRFTCNIDKVLRHGSKQKVVSYSLYGKDKRYYRIIQDLPKLTKQFYPDFLIRIYHDDSIDRSIICKIECEFDHVDFCDISKIQLKDSDTNLNQVHSMIWRFFPLGDSFVDVFMSRDLDSTIIQREKDSVEEWLNSDNIGHIMRDNPAHGTHILGGMWGLKVGKNHSLSNALFDTTINKNLIPKYNPNGQSSRGYDQYFLSHHVYGKINHVSTVHDSYLCQYYSNSKPFPTKREGGLFVGRVTGWANPNDEDLSEISMKDCPVACRPKDHLDWVKC</sequence>
<reference evidence="1 2" key="1">
    <citation type="journal article" date="2018" name="Sci. Rep.">
        <title>Genomic signatures of local adaptation to the degree of environmental predictability in rotifers.</title>
        <authorList>
            <person name="Franch-Gras L."/>
            <person name="Hahn C."/>
            <person name="Garcia-Roger E.M."/>
            <person name="Carmona M.J."/>
            <person name="Serra M."/>
            <person name="Gomez A."/>
        </authorList>
    </citation>
    <scope>NUCLEOTIDE SEQUENCE [LARGE SCALE GENOMIC DNA]</scope>
    <source>
        <strain evidence="1">HYR1</strain>
    </source>
</reference>
<comment type="caution">
    <text evidence="1">The sequence shown here is derived from an EMBL/GenBank/DDBJ whole genome shotgun (WGS) entry which is preliminary data.</text>
</comment>
<name>A0A3M7Q5Z4_BRAPC</name>
<dbReference type="EMBL" id="REGN01007296">
    <property type="protein sequence ID" value="RNA06753.1"/>
    <property type="molecule type" value="Genomic_DNA"/>
</dbReference>
<protein>
    <submittedName>
        <fullName evidence="1">Uncharacterized protein</fullName>
    </submittedName>
</protein>
<keyword evidence="2" id="KW-1185">Reference proteome</keyword>
<gene>
    <name evidence="1" type="ORF">BpHYR1_019344</name>
</gene>
<dbReference type="AlphaFoldDB" id="A0A3M7Q5Z4"/>
<dbReference type="Proteomes" id="UP000276133">
    <property type="component" value="Unassembled WGS sequence"/>
</dbReference>
<proteinExistence type="predicted"/>
<organism evidence="1 2">
    <name type="scientific">Brachionus plicatilis</name>
    <name type="common">Marine rotifer</name>
    <name type="synonym">Brachionus muelleri</name>
    <dbReference type="NCBI Taxonomy" id="10195"/>
    <lineage>
        <taxon>Eukaryota</taxon>
        <taxon>Metazoa</taxon>
        <taxon>Spiralia</taxon>
        <taxon>Gnathifera</taxon>
        <taxon>Rotifera</taxon>
        <taxon>Eurotatoria</taxon>
        <taxon>Monogononta</taxon>
        <taxon>Pseudotrocha</taxon>
        <taxon>Ploima</taxon>
        <taxon>Brachionidae</taxon>
        <taxon>Brachionus</taxon>
    </lineage>
</organism>
<evidence type="ECO:0000313" key="2">
    <source>
        <dbReference type="Proteomes" id="UP000276133"/>
    </source>
</evidence>
<accession>A0A3M7Q5Z4</accession>
<dbReference type="OrthoDB" id="204305at2759"/>